<evidence type="ECO:0000313" key="6">
    <source>
        <dbReference type="Proteomes" id="UP001186944"/>
    </source>
</evidence>
<dbReference type="AlphaFoldDB" id="A0AA88YG93"/>
<comment type="similarity">
    <text evidence="1">Belongs to the aldo/keto reductase family.</text>
</comment>
<dbReference type="InterPro" id="IPR018170">
    <property type="entry name" value="Aldo/ket_reductase_CS"/>
</dbReference>
<protein>
    <recommendedName>
        <fullName evidence="4">NADP-dependent oxidoreductase domain-containing protein</fullName>
    </recommendedName>
</protein>
<evidence type="ECO:0000259" key="4">
    <source>
        <dbReference type="Pfam" id="PF00248"/>
    </source>
</evidence>
<comment type="caution">
    <text evidence="5">The sequence shown here is derived from an EMBL/GenBank/DDBJ whole genome shotgun (WGS) entry which is preliminary data.</text>
</comment>
<evidence type="ECO:0000256" key="2">
    <source>
        <dbReference type="ARBA" id="ARBA00022857"/>
    </source>
</evidence>
<dbReference type="InterPro" id="IPR036812">
    <property type="entry name" value="NAD(P)_OxRdtase_dom_sf"/>
</dbReference>
<keyword evidence="3" id="KW-0560">Oxidoreductase</keyword>
<dbReference type="Gene3D" id="3.20.20.100">
    <property type="entry name" value="NADP-dependent oxidoreductase domain"/>
    <property type="match status" value="1"/>
</dbReference>
<dbReference type="PANTHER" id="PTHR11732">
    <property type="entry name" value="ALDO/KETO REDUCTASE"/>
    <property type="match status" value="1"/>
</dbReference>
<dbReference type="SUPFAM" id="SSF51430">
    <property type="entry name" value="NAD(P)-linked oxidoreductase"/>
    <property type="match status" value="1"/>
</dbReference>
<dbReference type="InterPro" id="IPR020471">
    <property type="entry name" value="AKR"/>
</dbReference>
<feature type="domain" description="NADP-dependent oxidoreductase" evidence="4">
    <location>
        <begin position="20"/>
        <end position="295"/>
    </location>
</feature>
<gene>
    <name evidence="5" type="ORF">FSP39_024519</name>
</gene>
<dbReference type="PROSITE" id="PS00798">
    <property type="entry name" value="ALDOKETO_REDUCTASE_1"/>
    <property type="match status" value="1"/>
</dbReference>
<organism evidence="5 6">
    <name type="scientific">Pinctada imbricata</name>
    <name type="common">Atlantic pearl-oyster</name>
    <name type="synonym">Pinctada martensii</name>
    <dbReference type="NCBI Taxonomy" id="66713"/>
    <lineage>
        <taxon>Eukaryota</taxon>
        <taxon>Metazoa</taxon>
        <taxon>Spiralia</taxon>
        <taxon>Lophotrochozoa</taxon>
        <taxon>Mollusca</taxon>
        <taxon>Bivalvia</taxon>
        <taxon>Autobranchia</taxon>
        <taxon>Pteriomorphia</taxon>
        <taxon>Pterioida</taxon>
        <taxon>Pterioidea</taxon>
        <taxon>Pteriidae</taxon>
        <taxon>Pinctada</taxon>
    </lineage>
</organism>
<proteinExistence type="inferred from homology"/>
<dbReference type="PRINTS" id="PR00069">
    <property type="entry name" value="ALDKETRDTASE"/>
</dbReference>
<evidence type="ECO:0000256" key="1">
    <source>
        <dbReference type="ARBA" id="ARBA00007905"/>
    </source>
</evidence>
<evidence type="ECO:0000313" key="5">
    <source>
        <dbReference type="EMBL" id="KAK3104113.1"/>
    </source>
</evidence>
<dbReference type="InterPro" id="IPR023210">
    <property type="entry name" value="NADP_OxRdtase_dom"/>
</dbReference>
<keyword evidence="2" id="KW-0521">NADP</keyword>
<accession>A0AA88YG93</accession>
<dbReference type="Pfam" id="PF00248">
    <property type="entry name" value="Aldo_ket_red"/>
    <property type="match status" value="1"/>
</dbReference>
<dbReference type="GO" id="GO:0016491">
    <property type="term" value="F:oxidoreductase activity"/>
    <property type="evidence" value="ECO:0007669"/>
    <property type="project" value="UniProtKB-KW"/>
</dbReference>
<dbReference type="PROSITE" id="PS00062">
    <property type="entry name" value="ALDOKETO_REDUCTASE_2"/>
    <property type="match status" value="1"/>
</dbReference>
<reference evidence="5" key="1">
    <citation type="submission" date="2019-08" db="EMBL/GenBank/DDBJ databases">
        <title>The improved chromosome-level genome for the pearl oyster Pinctada fucata martensii using PacBio sequencing and Hi-C.</title>
        <authorList>
            <person name="Zheng Z."/>
        </authorList>
    </citation>
    <scope>NUCLEOTIDE SEQUENCE</scope>
    <source>
        <strain evidence="5">ZZ-2019</strain>
        <tissue evidence="5">Adductor muscle</tissue>
    </source>
</reference>
<dbReference type="FunFam" id="3.20.20.100:FF:000006">
    <property type="entry name" value="Aldo-keto reductase family 1 member A1"/>
    <property type="match status" value="1"/>
</dbReference>
<name>A0AA88YG93_PINIB</name>
<sequence>MSIPKEFMLKLPSGSTLPAVGLGTYAPKHTENEVFEAVRSAIRNGYRHFDCAAIYRNEQAVGQGIKKVIVEGKVTREDLFITSKLWNTCHRPDLVRTSLKKSLQDLGLKYLDLYLIHWPLGYFEGGEFHPRDETGKVKFSDVDYLDTWKALEDCVDEGLVKNIGLSNFNSQQIQRILDNCRIKPCTNQVEVHPHFSNEKLINFCQQKDIVVTAYAPLGSPGNEDVPTHHCLEEPVVKQIAQQKNKSPAQVILRFLLQRGLAVIPKAITPNRIAEDIQLFDFELTEDNMKDMCSLNKNYRLYREDINTKCSTLLPESYKVFNSATRELQSVQLCYQRATKCTTLLPESYKVFNSATRELQCVQLCYQRATKCSTLLPESYKVFNSATRELQSVQLCYQRATKCSTLLPESYKVYNSATRELQSVQLCYQRATMCSTLLPESYKVFNSATRELQSVQLCYQRATKCSTLLPESYNVFNSATRELQSVQLCYQRATMCSTLLPESYKVFNSATRELQSVQLCYQRATKCSTLLPESYNVFNSATRELQSVQLCYQRAGVCTDISKCDTSDQHVADNESSSVIL</sequence>
<dbReference type="Proteomes" id="UP001186944">
    <property type="component" value="Unassembled WGS sequence"/>
</dbReference>
<keyword evidence="6" id="KW-1185">Reference proteome</keyword>
<evidence type="ECO:0000256" key="3">
    <source>
        <dbReference type="ARBA" id="ARBA00023002"/>
    </source>
</evidence>
<dbReference type="EMBL" id="VSWD01000005">
    <property type="protein sequence ID" value="KAK3104113.1"/>
    <property type="molecule type" value="Genomic_DNA"/>
</dbReference>